<dbReference type="SUPFAM" id="SSF48452">
    <property type="entry name" value="TPR-like"/>
    <property type="match status" value="3"/>
</dbReference>
<evidence type="ECO:0000313" key="2">
    <source>
        <dbReference type="EMBL" id="UOB16191.1"/>
    </source>
</evidence>
<organism evidence="2 3">
    <name type="scientific">Abyssalbus ytuae</name>
    <dbReference type="NCBI Taxonomy" id="2926907"/>
    <lineage>
        <taxon>Bacteria</taxon>
        <taxon>Pseudomonadati</taxon>
        <taxon>Bacteroidota</taxon>
        <taxon>Flavobacteriia</taxon>
        <taxon>Flavobacteriales</taxon>
        <taxon>Flavobacteriaceae</taxon>
        <taxon>Abyssalbus</taxon>
    </lineage>
</organism>
<dbReference type="InterPro" id="IPR011990">
    <property type="entry name" value="TPR-like_helical_dom_sf"/>
</dbReference>
<dbReference type="EMBL" id="CP094358">
    <property type="protein sequence ID" value="UOB16191.1"/>
    <property type="molecule type" value="Genomic_DNA"/>
</dbReference>
<gene>
    <name evidence="2" type="ORF">MQE35_10630</name>
</gene>
<dbReference type="AlphaFoldDB" id="A0A9E6ZYF2"/>
<dbReference type="Pfam" id="PF13174">
    <property type="entry name" value="TPR_6"/>
    <property type="match status" value="2"/>
</dbReference>
<dbReference type="PANTHER" id="PTHR12558:SF13">
    <property type="entry name" value="CELL DIVISION CYCLE PROTEIN 27 HOMOLOG"/>
    <property type="match status" value="1"/>
</dbReference>
<keyword evidence="3" id="KW-1185">Reference proteome</keyword>
<dbReference type="RefSeq" id="WP_255841357.1">
    <property type="nucleotide sequence ID" value="NZ_CP094358.1"/>
</dbReference>
<dbReference type="PANTHER" id="PTHR12558">
    <property type="entry name" value="CELL DIVISION CYCLE 16,23,27"/>
    <property type="match status" value="1"/>
</dbReference>
<feature type="coiled-coil region" evidence="1">
    <location>
        <begin position="308"/>
        <end position="335"/>
    </location>
</feature>
<evidence type="ECO:0000313" key="3">
    <source>
        <dbReference type="Proteomes" id="UP000831290"/>
    </source>
</evidence>
<accession>A0A9E6ZYF2</accession>
<dbReference type="InterPro" id="IPR019734">
    <property type="entry name" value="TPR_rpt"/>
</dbReference>
<dbReference type="KEGG" id="fbm:MQE35_10630"/>
<proteinExistence type="predicted"/>
<sequence>MKRILFILLFIVYNISFSQDARLAKYYFDGGDYEKSLVYYEKLHNKYPLNTSHLFSLVFCYQQLEKYDEAEKILLKALANSKVNTPLLHIEIGYNYSLKSNDREADRNYEIALKSINENASYAYTVGNAFRKKSLLEYAIKAFKLGMAVNPDLNFNYDLAYIYGEMGDIEGMYNTYLDLIAYQQSYLGNVQRNIGRFISDEETGGNNQLLKKLLLKRVQSDPNLVWNELLSWLFIQQKHFSSAFAQEKAIYKRSDEASLNRIIELGLVTLDEKDNDTARNIFQYVIENSSEPDIIIQSHLNIINIELKNKSSKKINEIENKFNSLLEEYGKSNEAVNLKIAYANFLAFEKEQPTNASQLLKTLLKDPLNKYDEAYIKMALGDILVYDEKFNQALIYYSQIQKLLKNDVLSQEARFKVAQTSFYKGDFNWAETQLKVLKSSTSQLIANDALQLKLLISDNSLEDSTQTALKIYAKASLLAYQNKPHDAIKLLNEILINHKGESIEDEALFKQAQLFEENKEYEKAKINYLKIIEFYSNGILADDAIFNLAELYHNYFNNNNEAMALYERIIFNHPDSIYYVESRKKYRRLRGDAIN</sequence>
<dbReference type="Proteomes" id="UP000831290">
    <property type="component" value="Chromosome"/>
</dbReference>
<keyword evidence="1" id="KW-0175">Coiled coil</keyword>
<name>A0A9E6ZYF2_9FLAO</name>
<dbReference type="SMART" id="SM00028">
    <property type="entry name" value="TPR"/>
    <property type="match status" value="6"/>
</dbReference>
<reference evidence="2" key="1">
    <citation type="submission" date="2022-03" db="EMBL/GenBank/DDBJ databases">
        <title>Description of Abyssus ytuae gen. nov., sp. nov., a novel member of the family Flavobacteriaceae isolated from the sediment of Mariana Trench.</title>
        <authorList>
            <person name="Zhang J."/>
            <person name="Xu X."/>
        </authorList>
    </citation>
    <scope>NUCLEOTIDE SEQUENCE</scope>
    <source>
        <strain evidence="2">MT3330</strain>
    </source>
</reference>
<protein>
    <submittedName>
        <fullName evidence="2">Tetratricopeptide repeat protein</fullName>
    </submittedName>
</protein>
<dbReference type="Pfam" id="PF13432">
    <property type="entry name" value="TPR_16"/>
    <property type="match status" value="1"/>
</dbReference>
<evidence type="ECO:0000256" key="1">
    <source>
        <dbReference type="SAM" id="Coils"/>
    </source>
</evidence>
<dbReference type="Gene3D" id="1.25.40.10">
    <property type="entry name" value="Tetratricopeptide repeat domain"/>
    <property type="match status" value="3"/>
</dbReference>